<reference evidence="3 5" key="1">
    <citation type="submission" date="2016-10" db="EMBL/GenBank/DDBJ databases">
        <authorList>
            <person name="Cai Z."/>
        </authorList>
    </citation>
    <scope>NUCLEOTIDE SEQUENCE [LARGE SCALE GENOMIC DNA]</scope>
    <source>
        <strain evidence="3 5">DSM 25227</strain>
    </source>
</reference>
<dbReference type="Proteomes" id="UP000251571">
    <property type="component" value="Unassembled WGS sequence"/>
</dbReference>
<name>A0A2Y9AYY8_9RHOB</name>
<keyword evidence="4" id="KW-1185">Reference proteome</keyword>
<evidence type="ECO:0000313" key="3">
    <source>
        <dbReference type="EMBL" id="SSA49494.1"/>
    </source>
</evidence>
<evidence type="ECO:0000313" key="5">
    <source>
        <dbReference type="Proteomes" id="UP000251571"/>
    </source>
</evidence>
<evidence type="ECO:0000313" key="4">
    <source>
        <dbReference type="Proteomes" id="UP000245839"/>
    </source>
</evidence>
<dbReference type="AlphaFoldDB" id="A0A2Y9AYY8"/>
<proteinExistence type="predicted"/>
<dbReference type="RefSeq" id="WP_109565500.1">
    <property type="nucleotide sequence ID" value="NZ_QGDJ01000010.1"/>
</dbReference>
<feature type="region of interest" description="Disordered" evidence="1">
    <location>
        <begin position="20"/>
        <end position="45"/>
    </location>
</feature>
<reference evidence="2 4" key="2">
    <citation type="submission" date="2018-03" db="EMBL/GenBank/DDBJ databases">
        <title>Genomic Encyclopedia of Archaeal and Bacterial Type Strains, Phase II (KMG-II): from individual species to whole genera.</title>
        <authorList>
            <person name="Goeker M."/>
        </authorList>
    </citation>
    <scope>NUCLEOTIDE SEQUENCE [LARGE SCALE GENOMIC DNA]</scope>
    <source>
        <strain evidence="2 4">DSM 25227</strain>
    </source>
</reference>
<accession>A0A2Y9AYY8</accession>
<dbReference type="OrthoDB" id="7876675at2"/>
<organism evidence="3 5">
    <name type="scientific">Jannaschia seohaensis</name>
    <dbReference type="NCBI Taxonomy" id="475081"/>
    <lineage>
        <taxon>Bacteria</taxon>
        <taxon>Pseudomonadati</taxon>
        <taxon>Pseudomonadota</taxon>
        <taxon>Alphaproteobacteria</taxon>
        <taxon>Rhodobacterales</taxon>
        <taxon>Roseobacteraceae</taxon>
        <taxon>Jannaschia</taxon>
    </lineage>
</organism>
<evidence type="ECO:0000256" key="1">
    <source>
        <dbReference type="SAM" id="MobiDB-lite"/>
    </source>
</evidence>
<evidence type="ECO:0000313" key="2">
    <source>
        <dbReference type="EMBL" id="PWJ15803.1"/>
    </source>
</evidence>
<sequence>MPKIDHPTFLDRVHAILAPAHAEAGPLPEGGLQPPSDDGVQEMTHALGPEGRPLLAVAGDAEPGLARTCRDLDAAIRDGSLDVDITPEETVRGSIFVYPVV</sequence>
<dbReference type="EMBL" id="QGDJ01000010">
    <property type="protein sequence ID" value="PWJ15803.1"/>
    <property type="molecule type" value="Genomic_DNA"/>
</dbReference>
<dbReference type="EMBL" id="UETC01000010">
    <property type="protein sequence ID" value="SSA49494.1"/>
    <property type="molecule type" value="Genomic_DNA"/>
</dbReference>
<protein>
    <submittedName>
        <fullName evidence="3">Uncharacterized protein</fullName>
    </submittedName>
</protein>
<gene>
    <name evidence="2" type="ORF">BCF38_11023</name>
    <name evidence="3" type="ORF">SAMN05421539_11023</name>
</gene>
<dbReference type="Proteomes" id="UP000245839">
    <property type="component" value="Unassembled WGS sequence"/>
</dbReference>